<protein>
    <recommendedName>
        <fullName evidence="4">Sensor of ECF-type sigma factor</fullName>
    </recommendedName>
</protein>
<keyword evidence="3" id="KW-1185">Reference proteome</keyword>
<keyword evidence="1" id="KW-0732">Signal</keyword>
<name>A0A256A7Z4_9FLAO</name>
<dbReference type="Proteomes" id="UP000216035">
    <property type="component" value="Unassembled WGS sequence"/>
</dbReference>
<gene>
    <name evidence="2" type="ORF">CHX27_01475</name>
</gene>
<feature type="signal peptide" evidence="1">
    <location>
        <begin position="1"/>
        <end position="18"/>
    </location>
</feature>
<evidence type="ECO:0000313" key="2">
    <source>
        <dbReference type="EMBL" id="OYQ49274.1"/>
    </source>
</evidence>
<feature type="chain" id="PRO_5012106712" description="Sensor of ECF-type sigma factor" evidence="1">
    <location>
        <begin position="19"/>
        <end position="141"/>
    </location>
</feature>
<organism evidence="2 3">
    <name type="scientific">Flavobacterium aurantiibacter</name>
    <dbReference type="NCBI Taxonomy" id="2023067"/>
    <lineage>
        <taxon>Bacteria</taxon>
        <taxon>Pseudomonadati</taxon>
        <taxon>Bacteroidota</taxon>
        <taxon>Flavobacteriia</taxon>
        <taxon>Flavobacteriales</taxon>
        <taxon>Flavobacteriaceae</taxon>
        <taxon>Flavobacterium</taxon>
    </lineage>
</organism>
<dbReference type="EMBL" id="NOXX01000099">
    <property type="protein sequence ID" value="OYQ49274.1"/>
    <property type="molecule type" value="Genomic_DNA"/>
</dbReference>
<sequence>MKKLLLTLLICASSISFAQEGREGGRIDAMRIAFITERLELTPAEAEKFWPVYNAYRSREKEIRKSKYMTVRGINNANLTEKEAATALAEIEKGETDLHENRRGFISKLKQIIPALKILKLKKAEDDFNRQLLKRYRNNKD</sequence>
<accession>A0A256A7Z4</accession>
<proteinExistence type="predicted"/>
<evidence type="ECO:0008006" key="4">
    <source>
        <dbReference type="Google" id="ProtNLM"/>
    </source>
</evidence>
<evidence type="ECO:0000313" key="3">
    <source>
        <dbReference type="Proteomes" id="UP000216035"/>
    </source>
</evidence>
<dbReference type="OrthoDB" id="675330at2"/>
<evidence type="ECO:0000256" key="1">
    <source>
        <dbReference type="SAM" id="SignalP"/>
    </source>
</evidence>
<comment type="caution">
    <text evidence="2">The sequence shown here is derived from an EMBL/GenBank/DDBJ whole genome shotgun (WGS) entry which is preliminary data.</text>
</comment>
<reference evidence="2 3" key="1">
    <citation type="submission" date="2017-07" db="EMBL/GenBank/DDBJ databases">
        <title>Flavobacterium cyanobacteriorum sp. nov., isolated from cyanobacterial aggregates in a eutrophic lake.</title>
        <authorList>
            <person name="Cai H."/>
        </authorList>
    </citation>
    <scope>NUCLEOTIDE SEQUENCE [LARGE SCALE GENOMIC DNA]</scope>
    <source>
        <strain evidence="2 3">TH167</strain>
    </source>
</reference>
<dbReference type="RefSeq" id="WP_094485000.1">
    <property type="nucleotide sequence ID" value="NZ_NOXX01000099.1"/>
</dbReference>
<dbReference type="AlphaFoldDB" id="A0A256A7Z4"/>